<keyword evidence="1" id="KW-0472">Membrane</keyword>
<accession>A0A8S5RIK9</accession>
<proteinExistence type="predicted"/>
<evidence type="ECO:0000256" key="1">
    <source>
        <dbReference type="SAM" id="Phobius"/>
    </source>
</evidence>
<keyword evidence="1" id="KW-1133">Transmembrane helix</keyword>
<sequence length="41" mass="4834">MLYLLLNHVLSLGLFSIVLISYLYKYSYCTLFFYKILSSSC</sequence>
<reference evidence="2" key="1">
    <citation type="journal article" date="2021" name="Proc. Natl. Acad. Sci. U.S.A.">
        <title>A Catalog of Tens of Thousands of Viruses from Human Metagenomes Reveals Hidden Associations with Chronic Diseases.</title>
        <authorList>
            <person name="Tisza M.J."/>
            <person name="Buck C.B."/>
        </authorList>
    </citation>
    <scope>NUCLEOTIDE SEQUENCE</scope>
    <source>
        <strain evidence="2">CtML55</strain>
    </source>
</reference>
<organism evidence="2">
    <name type="scientific">virus sp. ctML55</name>
    <dbReference type="NCBI Taxonomy" id="2827627"/>
    <lineage>
        <taxon>Viruses</taxon>
    </lineage>
</organism>
<feature type="transmembrane region" description="Helical" evidence="1">
    <location>
        <begin position="6"/>
        <end position="24"/>
    </location>
</feature>
<evidence type="ECO:0000313" key="2">
    <source>
        <dbReference type="EMBL" id="DAE30921.1"/>
    </source>
</evidence>
<dbReference type="EMBL" id="BK059105">
    <property type="protein sequence ID" value="DAE30921.1"/>
    <property type="molecule type" value="Genomic_DNA"/>
</dbReference>
<keyword evidence="1" id="KW-0812">Transmembrane</keyword>
<name>A0A8S5RIK9_9VIRU</name>
<protein>
    <submittedName>
        <fullName evidence="2">Uncharacterized protein</fullName>
    </submittedName>
</protein>